<dbReference type="EMBL" id="SDMP01000004">
    <property type="protein sequence ID" value="RYR61132.1"/>
    <property type="molecule type" value="Genomic_DNA"/>
</dbReference>
<dbReference type="AlphaFoldDB" id="A0A445DDA6"/>
<comment type="caution">
    <text evidence="1">The sequence shown here is derived from an EMBL/GenBank/DDBJ whole genome shotgun (WGS) entry which is preliminary data.</text>
</comment>
<protein>
    <submittedName>
        <fullName evidence="1">Uncharacterized protein</fullName>
    </submittedName>
</protein>
<proteinExistence type="predicted"/>
<organism evidence="1 2">
    <name type="scientific">Arachis hypogaea</name>
    <name type="common">Peanut</name>
    <dbReference type="NCBI Taxonomy" id="3818"/>
    <lineage>
        <taxon>Eukaryota</taxon>
        <taxon>Viridiplantae</taxon>
        <taxon>Streptophyta</taxon>
        <taxon>Embryophyta</taxon>
        <taxon>Tracheophyta</taxon>
        <taxon>Spermatophyta</taxon>
        <taxon>Magnoliopsida</taxon>
        <taxon>eudicotyledons</taxon>
        <taxon>Gunneridae</taxon>
        <taxon>Pentapetalae</taxon>
        <taxon>rosids</taxon>
        <taxon>fabids</taxon>
        <taxon>Fabales</taxon>
        <taxon>Fabaceae</taxon>
        <taxon>Papilionoideae</taxon>
        <taxon>50 kb inversion clade</taxon>
        <taxon>dalbergioids sensu lato</taxon>
        <taxon>Dalbergieae</taxon>
        <taxon>Pterocarpus clade</taxon>
        <taxon>Arachis</taxon>
    </lineage>
</organism>
<keyword evidence="2" id="KW-1185">Reference proteome</keyword>
<sequence length="95" mass="10912">MLDSNVTLTDLSHVVLNIRLFDINTTKEIVMSTNDAITMKALRCGVDNVAIEHCLDVVSTLDMVYHDVYKLLLKMIHLLLLGFEEEKEKVDHKRK</sequence>
<evidence type="ECO:0000313" key="2">
    <source>
        <dbReference type="Proteomes" id="UP000289738"/>
    </source>
</evidence>
<accession>A0A445DDA6</accession>
<reference evidence="1 2" key="1">
    <citation type="submission" date="2019-01" db="EMBL/GenBank/DDBJ databases">
        <title>Sequencing of cultivated peanut Arachis hypogaea provides insights into genome evolution and oil improvement.</title>
        <authorList>
            <person name="Chen X."/>
        </authorList>
    </citation>
    <scope>NUCLEOTIDE SEQUENCE [LARGE SCALE GENOMIC DNA]</scope>
    <source>
        <strain evidence="2">cv. Fuhuasheng</strain>
        <tissue evidence="1">Leaves</tissue>
    </source>
</reference>
<evidence type="ECO:0000313" key="1">
    <source>
        <dbReference type="EMBL" id="RYR61132.1"/>
    </source>
</evidence>
<name>A0A445DDA6_ARAHY</name>
<gene>
    <name evidence="1" type="ORF">Ahy_A04g018261</name>
</gene>
<dbReference type="Proteomes" id="UP000289738">
    <property type="component" value="Chromosome A04"/>
</dbReference>